<dbReference type="VEuPathDB" id="FungiDB:AeMF1_012981"/>
<gene>
    <name evidence="2" type="ORF">Ae201684_013316</name>
</gene>
<dbReference type="Proteomes" id="UP000481153">
    <property type="component" value="Unassembled WGS sequence"/>
</dbReference>
<protein>
    <submittedName>
        <fullName evidence="2">Uncharacterized protein</fullName>
    </submittedName>
</protein>
<evidence type="ECO:0000313" key="3">
    <source>
        <dbReference type="Proteomes" id="UP000481153"/>
    </source>
</evidence>
<dbReference type="PANTHER" id="PTHR38130">
    <property type="entry name" value="EF-HAND DOMAIN-CONTAINING PROTEIN"/>
    <property type="match status" value="1"/>
</dbReference>
<dbReference type="PANTHER" id="PTHR38130:SF1">
    <property type="entry name" value="EF-HAND DOMAIN-CONTAINING PROTEIN"/>
    <property type="match status" value="1"/>
</dbReference>
<sequence>MTRITNFVDDIEGTKPCLKPYLYTHKGPSSTVEGSMSRRLHPEVWNKGQNPQFMQLPIEGSWPSHQGFTTKRVVNPLTPTYKLPHCEPAPLVLPKFLRDSYLPDDIEGTHAVPRYTKPPRDTMNLSDIAGATTQWRPRGVKTSKDKDIMSVADIIHPGFRSQRVTDPLRPVHIVNGFRTADDPLSFPKPAYEAVNHPFYPLETRDIQGANPADSIKGVVGNIPHVKRRHFRVTNNVHDIFGAQANTTHHSIVSNRHVDPNFPNYVDLDGDELETGLPIPKNIQFPDVAPRVTVKRSNNVSTIQLGMKPPKDKKPASVLTPKQVAARQADIDAVRSLN</sequence>
<keyword evidence="3" id="KW-1185">Reference proteome</keyword>
<dbReference type="EMBL" id="VJMJ01000170">
    <property type="protein sequence ID" value="KAF0729017.1"/>
    <property type="molecule type" value="Genomic_DNA"/>
</dbReference>
<dbReference type="AlphaFoldDB" id="A0A6G0WNU1"/>
<evidence type="ECO:0000256" key="1">
    <source>
        <dbReference type="SAM" id="MobiDB-lite"/>
    </source>
</evidence>
<reference evidence="2 3" key="1">
    <citation type="submission" date="2019-07" db="EMBL/GenBank/DDBJ databases">
        <title>Genomics analysis of Aphanomyces spp. identifies a new class of oomycete effector associated with host adaptation.</title>
        <authorList>
            <person name="Gaulin E."/>
        </authorList>
    </citation>
    <scope>NUCLEOTIDE SEQUENCE [LARGE SCALE GENOMIC DNA]</scope>
    <source>
        <strain evidence="2 3">ATCC 201684</strain>
    </source>
</reference>
<proteinExistence type="predicted"/>
<accession>A0A6G0WNU1</accession>
<name>A0A6G0WNU1_9STRA</name>
<organism evidence="2 3">
    <name type="scientific">Aphanomyces euteiches</name>
    <dbReference type="NCBI Taxonomy" id="100861"/>
    <lineage>
        <taxon>Eukaryota</taxon>
        <taxon>Sar</taxon>
        <taxon>Stramenopiles</taxon>
        <taxon>Oomycota</taxon>
        <taxon>Saprolegniomycetes</taxon>
        <taxon>Saprolegniales</taxon>
        <taxon>Verrucalvaceae</taxon>
        <taxon>Aphanomyces</taxon>
    </lineage>
</organism>
<evidence type="ECO:0000313" key="2">
    <source>
        <dbReference type="EMBL" id="KAF0729017.1"/>
    </source>
</evidence>
<feature type="region of interest" description="Disordered" evidence="1">
    <location>
        <begin position="303"/>
        <end position="322"/>
    </location>
</feature>
<comment type="caution">
    <text evidence="2">The sequence shown here is derived from an EMBL/GenBank/DDBJ whole genome shotgun (WGS) entry which is preliminary data.</text>
</comment>